<dbReference type="Proteomes" id="UP000275225">
    <property type="component" value="Unassembled WGS sequence"/>
</dbReference>
<gene>
    <name evidence="2" type="ORF">EHW97_09705</name>
</gene>
<keyword evidence="3" id="KW-1185">Reference proteome</keyword>
<comment type="caution">
    <text evidence="2">The sequence shown here is derived from an EMBL/GenBank/DDBJ whole genome shotgun (WGS) entry which is preliminary data.</text>
</comment>
<feature type="transmembrane region" description="Helical" evidence="1">
    <location>
        <begin position="85"/>
        <end position="106"/>
    </location>
</feature>
<dbReference type="EMBL" id="RQJX01000012">
    <property type="protein sequence ID" value="RQN07500.1"/>
    <property type="molecule type" value="Genomic_DNA"/>
</dbReference>
<dbReference type="OrthoDB" id="5244723at2"/>
<protein>
    <submittedName>
        <fullName evidence="2">Uncharacterized protein</fullName>
    </submittedName>
</protein>
<reference evidence="2 3" key="1">
    <citation type="submission" date="2018-11" db="EMBL/GenBank/DDBJ databases">
        <authorList>
            <person name="Li F."/>
        </authorList>
    </citation>
    <scope>NUCLEOTIDE SEQUENCE [LARGE SCALE GENOMIC DNA]</scope>
    <source>
        <strain evidence="2 3">YS17T</strain>
    </source>
</reference>
<name>A0A3N6WJ62_9ACTN</name>
<feature type="transmembrane region" description="Helical" evidence="1">
    <location>
        <begin position="126"/>
        <end position="149"/>
    </location>
</feature>
<feature type="transmembrane region" description="Helical" evidence="1">
    <location>
        <begin position="51"/>
        <end position="73"/>
    </location>
</feature>
<proteinExistence type="predicted"/>
<dbReference type="AlphaFoldDB" id="A0A3N6WJ62"/>
<evidence type="ECO:0000313" key="2">
    <source>
        <dbReference type="EMBL" id="RQN07500.1"/>
    </source>
</evidence>
<keyword evidence="1" id="KW-0472">Membrane</keyword>
<keyword evidence="1" id="KW-0812">Transmembrane</keyword>
<accession>A0A3N6WJ62</accession>
<keyword evidence="1" id="KW-1133">Transmembrane helix</keyword>
<evidence type="ECO:0000256" key="1">
    <source>
        <dbReference type="SAM" id="Phobius"/>
    </source>
</evidence>
<sequence>MSWGACFFGWLVSMGLAVLLTSIVGAILSAVGSNVRITQNDAEREAGTIGIATAVILLLVLAIGYYAGGYVAGRMSRFDGGRQGVGVWLIGLIVALVAIGLGFLFGSQYNILDRVSLPTLPISGDAIGWGAAITALAILALTLLAAVLGGKVGQRYHRKVDRAVGY</sequence>
<organism evidence="2 3">
    <name type="scientific">Aeromicrobium camelliae</name>
    <dbReference type="NCBI Taxonomy" id="1538144"/>
    <lineage>
        <taxon>Bacteria</taxon>
        <taxon>Bacillati</taxon>
        <taxon>Actinomycetota</taxon>
        <taxon>Actinomycetes</taxon>
        <taxon>Propionibacteriales</taxon>
        <taxon>Nocardioidaceae</taxon>
        <taxon>Aeromicrobium</taxon>
    </lineage>
</organism>
<dbReference type="RefSeq" id="WP_124236974.1">
    <property type="nucleotide sequence ID" value="NZ_JBHUFI010000012.1"/>
</dbReference>
<evidence type="ECO:0000313" key="3">
    <source>
        <dbReference type="Proteomes" id="UP000275225"/>
    </source>
</evidence>
<feature type="transmembrane region" description="Helical" evidence="1">
    <location>
        <begin position="7"/>
        <end position="31"/>
    </location>
</feature>